<protein>
    <recommendedName>
        <fullName evidence="5 6">Cell division protein FtsA</fullName>
    </recommendedName>
</protein>
<dbReference type="STRING" id="1798649.A3B13_03205"/>
<dbReference type="InterPro" id="IPR003494">
    <property type="entry name" value="SHS2_FtsA"/>
</dbReference>
<organism evidence="8 9">
    <name type="scientific">Candidatus Liptonbacteria bacterium RIFCSPLOWO2_01_FULL_45_15</name>
    <dbReference type="NCBI Taxonomy" id="1798649"/>
    <lineage>
        <taxon>Bacteria</taxon>
        <taxon>Candidatus Liptoniibacteriota</taxon>
    </lineage>
</organism>
<dbReference type="PANTHER" id="PTHR32432:SF4">
    <property type="entry name" value="CELL DIVISION PROTEIN FTSA"/>
    <property type="match status" value="1"/>
</dbReference>
<accession>A0A1G2CJ87</accession>
<proteinExistence type="inferred from homology"/>
<dbReference type="GO" id="GO:0032153">
    <property type="term" value="C:cell division site"/>
    <property type="evidence" value="ECO:0007669"/>
    <property type="project" value="UniProtKB-UniRule"/>
</dbReference>
<keyword evidence="2 5" id="KW-0132">Cell division</keyword>
<evidence type="ECO:0000256" key="4">
    <source>
        <dbReference type="ARBA" id="ARBA00023306"/>
    </source>
</evidence>
<comment type="subcellular location">
    <subcellularLocation>
        <location evidence="5">Cell membrane</location>
        <topology evidence="5">Peripheral membrane protein</topology>
        <orientation evidence="5">Cytoplasmic side</orientation>
    </subcellularLocation>
    <text evidence="5">Localizes to the Z ring in an FtsZ-dependent manner. Targeted to the membrane through a conserved C-terminal amphipathic helix.</text>
</comment>
<dbReference type="Gene3D" id="3.30.420.40">
    <property type="match status" value="1"/>
</dbReference>
<sequence>MSSNFIVGLDIGTSVLKAAVAEIRGGKPVLRAVFKEPALGLRKGVVIEMGEVSPAVGRLFGEVKKNYKHGLKSVYVNIGTPQVKVQNSRGIVPISRADSEIYAEDVEKVVNSSQAVNLATNRLIIHNVTREFIVDGVGDITEPIGLSGSRLEVSSLIIDVFAPHVKSVIRAVEIAGGKINGVVFNPLLASRAALSKMQKDLGVIIIDIGFGTTGYAVFEENKLVATGLIPLGAGNITNDIAVGLKIQAAAAENLKLHYGYALAKEVGSKEVIELKKFSSEERGAVSRRFVAEIIESRLAEILEFIDNDLRNIGKAGKLAGGAVLVGGGAKTPGFTELAKQELKLTSQIGLTIREEWDNEGNDFADVFEDPQFVNSLGLILWAYDGERHRQPSAISNFKFRNLLKYFIP</sequence>
<dbReference type="InterPro" id="IPR050696">
    <property type="entry name" value="FtsA/MreB"/>
</dbReference>
<dbReference type="EMBL" id="MHKZ01000001">
    <property type="protein sequence ID" value="OGZ01272.1"/>
    <property type="molecule type" value="Genomic_DNA"/>
</dbReference>
<evidence type="ECO:0000256" key="3">
    <source>
        <dbReference type="ARBA" id="ARBA00023136"/>
    </source>
</evidence>
<dbReference type="PANTHER" id="PTHR32432">
    <property type="entry name" value="CELL DIVISION PROTEIN FTSA-RELATED"/>
    <property type="match status" value="1"/>
</dbReference>
<evidence type="ECO:0000313" key="9">
    <source>
        <dbReference type="Proteomes" id="UP000176287"/>
    </source>
</evidence>
<evidence type="ECO:0000256" key="1">
    <source>
        <dbReference type="ARBA" id="ARBA00022475"/>
    </source>
</evidence>
<dbReference type="InterPro" id="IPR043129">
    <property type="entry name" value="ATPase_NBD"/>
</dbReference>
<comment type="function">
    <text evidence="5 6">Cell division protein that is involved in the assembly of the Z ring. May serve as a membrane anchor for the Z ring.</text>
</comment>
<comment type="caution">
    <text evidence="8">The sequence shown here is derived from an EMBL/GenBank/DDBJ whole genome shotgun (WGS) entry which is preliminary data.</text>
</comment>
<keyword evidence="3 5" id="KW-0472">Membrane</keyword>
<comment type="subunit">
    <text evidence="5">Self-interacts. Interacts with FtsZ.</text>
</comment>
<dbReference type="SUPFAM" id="SSF53067">
    <property type="entry name" value="Actin-like ATPase domain"/>
    <property type="match status" value="2"/>
</dbReference>
<dbReference type="NCBIfam" id="TIGR01174">
    <property type="entry name" value="ftsA"/>
    <property type="match status" value="1"/>
</dbReference>
<evidence type="ECO:0000256" key="6">
    <source>
        <dbReference type="PIRNR" id="PIRNR003101"/>
    </source>
</evidence>
<dbReference type="Proteomes" id="UP000176287">
    <property type="component" value="Unassembled WGS sequence"/>
</dbReference>
<comment type="similarity">
    <text evidence="5 6">Belongs to the FtsA/MreB family.</text>
</comment>
<dbReference type="Gene3D" id="3.30.1490.110">
    <property type="match status" value="1"/>
</dbReference>
<gene>
    <name evidence="5" type="primary">ftsA</name>
    <name evidence="8" type="ORF">A3B13_03205</name>
</gene>
<reference evidence="8 9" key="1">
    <citation type="journal article" date="2016" name="Nat. Commun.">
        <title>Thousands of microbial genomes shed light on interconnected biogeochemical processes in an aquifer system.</title>
        <authorList>
            <person name="Anantharaman K."/>
            <person name="Brown C.T."/>
            <person name="Hug L.A."/>
            <person name="Sharon I."/>
            <person name="Castelle C.J."/>
            <person name="Probst A.J."/>
            <person name="Thomas B.C."/>
            <person name="Singh A."/>
            <person name="Wilkins M.J."/>
            <person name="Karaoz U."/>
            <person name="Brodie E.L."/>
            <person name="Williams K.H."/>
            <person name="Hubbard S.S."/>
            <person name="Banfield J.F."/>
        </authorList>
    </citation>
    <scope>NUCLEOTIDE SEQUENCE [LARGE SCALE GENOMIC DNA]</scope>
</reference>
<evidence type="ECO:0000313" key="8">
    <source>
        <dbReference type="EMBL" id="OGZ01272.1"/>
    </source>
</evidence>
<evidence type="ECO:0000256" key="2">
    <source>
        <dbReference type="ARBA" id="ARBA00022618"/>
    </source>
</evidence>
<dbReference type="SMART" id="SM00842">
    <property type="entry name" value="FtsA"/>
    <property type="match status" value="1"/>
</dbReference>
<dbReference type="HAMAP" id="MF_02033">
    <property type="entry name" value="FtsA"/>
    <property type="match status" value="1"/>
</dbReference>
<dbReference type="PIRSF" id="PIRSF003101">
    <property type="entry name" value="FtsA"/>
    <property type="match status" value="1"/>
</dbReference>
<dbReference type="GO" id="GO:0043093">
    <property type="term" value="P:FtsZ-dependent cytokinesis"/>
    <property type="evidence" value="ECO:0007669"/>
    <property type="project" value="UniProtKB-UniRule"/>
</dbReference>
<dbReference type="GO" id="GO:0009898">
    <property type="term" value="C:cytoplasmic side of plasma membrane"/>
    <property type="evidence" value="ECO:0007669"/>
    <property type="project" value="UniProtKB-UniRule"/>
</dbReference>
<dbReference type="AlphaFoldDB" id="A0A1G2CJ87"/>
<dbReference type="InterPro" id="IPR020823">
    <property type="entry name" value="Cell_div_FtsA"/>
</dbReference>
<keyword evidence="4 5" id="KW-0131">Cell cycle</keyword>
<dbReference type="Pfam" id="PF14450">
    <property type="entry name" value="FtsA"/>
    <property type="match status" value="1"/>
</dbReference>
<feature type="domain" description="SHS2" evidence="7">
    <location>
        <begin position="6"/>
        <end position="193"/>
    </location>
</feature>
<evidence type="ECO:0000259" key="7">
    <source>
        <dbReference type="SMART" id="SM00842"/>
    </source>
</evidence>
<name>A0A1G2CJ87_9BACT</name>
<evidence type="ECO:0000256" key="5">
    <source>
        <dbReference type="HAMAP-Rule" id="MF_02033"/>
    </source>
</evidence>
<dbReference type="Pfam" id="PF02491">
    <property type="entry name" value="SHS2_FTSA"/>
    <property type="match status" value="1"/>
</dbReference>
<keyword evidence="1 5" id="KW-1003">Cell membrane</keyword>